<evidence type="ECO:0000313" key="1">
    <source>
        <dbReference type="EMBL" id="NOL60961.1"/>
    </source>
</evidence>
<dbReference type="EMBL" id="JABGBP010000362">
    <property type="protein sequence ID" value="NOL60961.1"/>
    <property type="molecule type" value="Genomic_DNA"/>
</dbReference>
<accession>A0A7K4FQ57</accession>
<evidence type="ECO:0000313" key="2">
    <source>
        <dbReference type="Proteomes" id="UP000546917"/>
    </source>
</evidence>
<protein>
    <submittedName>
        <fullName evidence="1">Uncharacterized protein</fullName>
    </submittedName>
</protein>
<gene>
    <name evidence="1" type="ORF">HLB00_09025</name>
</gene>
<sequence length="246" mass="27256">LVPVSNNIQVNNNNNSANIKSANFGSYTHVKGNVIIKFHNIKTLLISLFSHKKLTKVFEYNDVIIKTKSQKINSNEVLALFYIHAHNLNKMVNVTIVKENNEYIIHNKNVTNSLEINNKTGKITYGPGGTYSYYVTNSGKSTHTWHSSISTGTWTACSQTIVDKNTFFMTWNGPAVVLLLGIFPALYLPTSSWHASNNDGWSFYCGGVLGNGKMMPRSGSKTIDDYHGSYTTVKITACWNYGVAGG</sequence>
<feature type="non-terminal residue" evidence="1">
    <location>
        <position position="1"/>
    </location>
</feature>
<organism evidence="1 2">
    <name type="scientific">Ferroplasma acidiphilum</name>
    <dbReference type="NCBI Taxonomy" id="74969"/>
    <lineage>
        <taxon>Archaea</taxon>
        <taxon>Methanobacteriati</taxon>
        <taxon>Thermoplasmatota</taxon>
        <taxon>Thermoplasmata</taxon>
        <taxon>Thermoplasmatales</taxon>
        <taxon>Ferroplasmaceae</taxon>
        <taxon>Ferroplasma</taxon>
    </lineage>
</organism>
<name>A0A7K4FQ57_9ARCH</name>
<dbReference type="Proteomes" id="UP000546917">
    <property type="component" value="Unassembled WGS sequence"/>
</dbReference>
<dbReference type="AlphaFoldDB" id="A0A7K4FQ57"/>
<proteinExistence type="predicted"/>
<comment type="caution">
    <text evidence="1">The sequence shown here is derived from an EMBL/GenBank/DDBJ whole genome shotgun (WGS) entry which is preliminary data.</text>
</comment>
<dbReference type="RefSeq" id="WP_171482030.1">
    <property type="nucleotide sequence ID" value="NZ_JABGBP010000362.1"/>
</dbReference>
<reference evidence="1 2" key="1">
    <citation type="submission" date="2020-05" db="EMBL/GenBank/DDBJ databases">
        <authorList>
            <person name="Zhang R."/>
        </authorList>
    </citation>
    <scope>NUCLEOTIDE SEQUENCE [LARGE SCALE GENOMIC DNA]</scope>
    <source>
        <strain evidence="1 2">DSM 28986</strain>
    </source>
</reference>